<dbReference type="InterPro" id="IPR014729">
    <property type="entry name" value="Rossmann-like_a/b/a_fold"/>
</dbReference>
<dbReference type="InterPro" id="IPR020058">
    <property type="entry name" value="Glu/Gln-tRNA-synth_Ib_cat-dom"/>
</dbReference>
<dbReference type="PANTHER" id="PTHR43311">
    <property type="entry name" value="GLUTAMATE--TRNA LIGASE"/>
    <property type="match status" value="1"/>
</dbReference>
<keyword evidence="7" id="KW-0648">Protein biosynthesis</keyword>
<evidence type="ECO:0000256" key="3">
    <source>
        <dbReference type="ARBA" id="ARBA00022741"/>
    </source>
</evidence>
<evidence type="ECO:0000313" key="9">
    <source>
        <dbReference type="EMBL" id="MFD1303306.1"/>
    </source>
</evidence>
<dbReference type="InterPro" id="IPR000924">
    <property type="entry name" value="Glu/Gln-tRNA-synth"/>
</dbReference>
<comment type="similarity">
    <text evidence="7">Belongs to the class-I aminoacyl-tRNA synthetase family.</text>
</comment>
<evidence type="ECO:0000256" key="5">
    <source>
        <dbReference type="ARBA" id="ARBA00022840"/>
    </source>
</evidence>
<dbReference type="Pfam" id="PF00749">
    <property type="entry name" value="tRNA-synt_1c"/>
    <property type="match status" value="1"/>
</dbReference>
<feature type="domain" description="Glutamyl/glutaminyl-tRNA synthetase class Ib catalytic" evidence="8">
    <location>
        <begin position="2"/>
        <end position="276"/>
    </location>
</feature>
<protein>
    <submittedName>
        <fullName evidence="9">tRNA glutamyl-Q(34) synthetase GluQRS</fullName>
        <ecNumber evidence="9">6.1.1.-</ecNumber>
    </submittedName>
</protein>
<keyword evidence="5 7" id="KW-0067">ATP-binding</keyword>
<evidence type="ECO:0000256" key="1">
    <source>
        <dbReference type="ARBA" id="ARBA00022598"/>
    </source>
</evidence>
<sequence length="282" mass="30296">MIRLRFAPSPNGRLHLGHAYSALVSADFADRLGGELALRIEDIDPVRSRPELISAIEADLAWLEIGFSGPVRHQSRHLSAYRDAVETLGARGLAYPCFCSRAAVISAAGPEPARDPDGSPLYPGTCRSLASAERQSRLAAGGAHGWRLDMGRALGVAPGPHRFRCLDTACIETSHPADPARWGDALIARRDVPTSYHLSVVVDDAVQAISHVVRGADLLAATDLHILLQALLGLDSPAYHHHPLILDADGMKLAKSRGSESLGDLREQGITPTEIRRRLGFG</sequence>
<comment type="caution">
    <text evidence="9">The sequence shown here is derived from an EMBL/GenBank/DDBJ whole genome shotgun (WGS) entry which is preliminary data.</text>
</comment>
<keyword evidence="3 7" id="KW-0547">Nucleotide-binding</keyword>
<dbReference type="EC" id="6.1.1.-" evidence="9"/>
<dbReference type="EMBL" id="JBHTND010000026">
    <property type="protein sequence ID" value="MFD1303306.1"/>
    <property type="molecule type" value="Genomic_DNA"/>
</dbReference>
<keyword evidence="2" id="KW-0479">Metal-binding</keyword>
<keyword evidence="1 7" id="KW-0436">Ligase</keyword>
<keyword evidence="6 7" id="KW-0030">Aminoacyl-tRNA synthetase</keyword>
<accession>A0ABW3X1C4</accession>
<dbReference type="Gene3D" id="3.40.50.620">
    <property type="entry name" value="HUPs"/>
    <property type="match status" value="1"/>
</dbReference>
<evidence type="ECO:0000259" key="8">
    <source>
        <dbReference type="Pfam" id="PF00749"/>
    </source>
</evidence>
<evidence type="ECO:0000256" key="2">
    <source>
        <dbReference type="ARBA" id="ARBA00022723"/>
    </source>
</evidence>
<evidence type="ECO:0000313" key="10">
    <source>
        <dbReference type="Proteomes" id="UP001597176"/>
    </source>
</evidence>
<dbReference type="PROSITE" id="PS00178">
    <property type="entry name" value="AA_TRNA_LIGASE_I"/>
    <property type="match status" value="1"/>
</dbReference>
<name>A0ABW3X1C4_9HYPH</name>
<dbReference type="RefSeq" id="WP_238208768.1">
    <property type="nucleotide sequence ID" value="NZ_JBHTND010000026.1"/>
</dbReference>
<dbReference type="PRINTS" id="PR00987">
    <property type="entry name" value="TRNASYNTHGLU"/>
</dbReference>
<gene>
    <name evidence="9" type="primary">gluQRS</name>
    <name evidence="9" type="ORF">ACFQ4G_17170</name>
</gene>
<organism evidence="9 10">
    <name type="scientific">Methylobacterium marchantiae</name>
    <dbReference type="NCBI Taxonomy" id="600331"/>
    <lineage>
        <taxon>Bacteria</taxon>
        <taxon>Pseudomonadati</taxon>
        <taxon>Pseudomonadota</taxon>
        <taxon>Alphaproteobacteria</taxon>
        <taxon>Hyphomicrobiales</taxon>
        <taxon>Methylobacteriaceae</taxon>
        <taxon>Methylobacterium</taxon>
    </lineage>
</organism>
<proteinExistence type="inferred from homology"/>
<dbReference type="NCBIfam" id="NF004315">
    <property type="entry name" value="PRK05710.1-4"/>
    <property type="match status" value="1"/>
</dbReference>
<dbReference type="SUPFAM" id="SSF52374">
    <property type="entry name" value="Nucleotidylyl transferase"/>
    <property type="match status" value="1"/>
</dbReference>
<keyword evidence="4" id="KW-0862">Zinc</keyword>
<dbReference type="Proteomes" id="UP001597176">
    <property type="component" value="Unassembled WGS sequence"/>
</dbReference>
<evidence type="ECO:0000256" key="4">
    <source>
        <dbReference type="ARBA" id="ARBA00022833"/>
    </source>
</evidence>
<dbReference type="InterPro" id="IPR049940">
    <property type="entry name" value="GluQ/Sye"/>
</dbReference>
<dbReference type="GO" id="GO:0016874">
    <property type="term" value="F:ligase activity"/>
    <property type="evidence" value="ECO:0007669"/>
    <property type="project" value="UniProtKB-KW"/>
</dbReference>
<evidence type="ECO:0000256" key="6">
    <source>
        <dbReference type="ARBA" id="ARBA00023146"/>
    </source>
</evidence>
<dbReference type="PANTHER" id="PTHR43311:SF1">
    <property type="entry name" value="GLUTAMYL-Q TRNA(ASP) SYNTHETASE"/>
    <property type="match status" value="1"/>
</dbReference>
<dbReference type="InterPro" id="IPR001412">
    <property type="entry name" value="aa-tRNA-synth_I_CS"/>
</dbReference>
<evidence type="ECO:0000256" key="7">
    <source>
        <dbReference type="RuleBase" id="RU363037"/>
    </source>
</evidence>
<keyword evidence="10" id="KW-1185">Reference proteome</keyword>
<reference evidence="10" key="1">
    <citation type="journal article" date="2019" name="Int. J. Syst. Evol. Microbiol.">
        <title>The Global Catalogue of Microorganisms (GCM) 10K type strain sequencing project: providing services to taxonomists for standard genome sequencing and annotation.</title>
        <authorList>
            <consortium name="The Broad Institute Genomics Platform"/>
            <consortium name="The Broad Institute Genome Sequencing Center for Infectious Disease"/>
            <person name="Wu L."/>
            <person name="Ma J."/>
        </authorList>
    </citation>
    <scope>NUCLEOTIDE SEQUENCE [LARGE SCALE GENOMIC DNA]</scope>
    <source>
        <strain evidence="10">CCUG 56108</strain>
    </source>
</reference>